<sequence length="146" mass="16170">MTIAGIAAAIGGVVVLLVLVLVICLCCCKKKAETVHSIEAVNPLQRRVSAIAPVRDMEEIVRHFDRMDGDTGDHEDNSYTCARSDSKECFDTERELQVRSAASRTSRRSVRSARSVRGRSARQSQATFEDIDLTDMFGDGMDEIFE</sequence>
<keyword evidence="2" id="KW-1133">Transmembrane helix</keyword>
<reference evidence="3 4" key="1">
    <citation type="journal article" date="2013" name="PLoS ONE">
        <title>Predicting the Proteins of Angomonas deanei, Strigomonas culicis and Their Respective Endosymbionts Reveals New Aspects of the Trypanosomatidae Family.</title>
        <authorList>
            <person name="Motta M.C."/>
            <person name="Martins A.C."/>
            <person name="de Souza S.S."/>
            <person name="Catta-Preta C.M."/>
            <person name="Silva R."/>
            <person name="Klein C.C."/>
            <person name="de Almeida L.G."/>
            <person name="de Lima Cunha O."/>
            <person name="Ciapina L.P."/>
            <person name="Brocchi M."/>
            <person name="Colabardini A.C."/>
            <person name="de Araujo Lima B."/>
            <person name="Machado C.R."/>
            <person name="de Almeida Soares C.M."/>
            <person name="Probst C.M."/>
            <person name="de Menezes C.B."/>
            <person name="Thompson C.E."/>
            <person name="Bartholomeu D.C."/>
            <person name="Gradia D.F."/>
            <person name="Pavoni D.P."/>
            <person name="Grisard E.C."/>
            <person name="Fantinatti-Garboggini F."/>
            <person name="Marchini F.K."/>
            <person name="Rodrigues-Luiz G.F."/>
            <person name="Wagner G."/>
            <person name="Goldman G.H."/>
            <person name="Fietto J.L."/>
            <person name="Elias M.C."/>
            <person name="Goldman M.H."/>
            <person name="Sagot M.F."/>
            <person name="Pereira M."/>
            <person name="Stoco P.H."/>
            <person name="de Mendonca-Neto R.P."/>
            <person name="Teixeira S.M."/>
            <person name="Maciel T.E."/>
            <person name="de Oliveira Mendes T.A."/>
            <person name="Urmenyi T.P."/>
            <person name="de Souza W."/>
            <person name="Schenkman S."/>
            <person name="de Vasconcelos A.T."/>
        </authorList>
    </citation>
    <scope>NUCLEOTIDE SEQUENCE [LARGE SCALE GENOMIC DNA]</scope>
</reference>
<feature type="transmembrane region" description="Helical" evidence="2">
    <location>
        <begin position="6"/>
        <end position="28"/>
    </location>
</feature>
<feature type="region of interest" description="Disordered" evidence="1">
    <location>
        <begin position="100"/>
        <end position="124"/>
    </location>
</feature>
<evidence type="ECO:0000256" key="2">
    <source>
        <dbReference type="SAM" id="Phobius"/>
    </source>
</evidence>
<dbReference type="AlphaFoldDB" id="S9UUN7"/>
<comment type="caution">
    <text evidence="3">The sequence shown here is derived from an EMBL/GenBank/DDBJ whole genome shotgun (WGS) entry which is preliminary data.</text>
</comment>
<name>S9UUN7_9TRYP</name>
<organism evidence="3 4">
    <name type="scientific">Strigomonas culicis</name>
    <dbReference type="NCBI Taxonomy" id="28005"/>
    <lineage>
        <taxon>Eukaryota</taxon>
        <taxon>Discoba</taxon>
        <taxon>Euglenozoa</taxon>
        <taxon>Kinetoplastea</taxon>
        <taxon>Metakinetoplastina</taxon>
        <taxon>Trypanosomatida</taxon>
        <taxon>Trypanosomatidae</taxon>
        <taxon>Strigomonadinae</taxon>
        <taxon>Strigomonas</taxon>
    </lineage>
</organism>
<dbReference type="EMBL" id="ATMH01010026">
    <property type="protein sequence ID" value="EPY18246.1"/>
    <property type="molecule type" value="Genomic_DNA"/>
</dbReference>
<evidence type="ECO:0000313" key="3">
    <source>
        <dbReference type="EMBL" id="EPY18246.1"/>
    </source>
</evidence>
<gene>
    <name evidence="3" type="ORF">STCU_10097</name>
</gene>
<keyword evidence="2" id="KW-0472">Membrane</keyword>
<feature type="compositionally biased region" description="Basic residues" evidence="1">
    <location>
        <begin position="105"/>
        <end position="120"/>
    </location>
</feature>
<protein>
    <submittedName>
        <fullName evidence="3">Uncharacterized protein</fullName>
    </submittedName>
</protein>
<evidence type="ECO:0000313" key="4">
    <source>
        <dbReference type="Proteomes" id="UP000015354"/>
    </source>
</evidence>
<keyword evidence="2" id="KW-0812">Transmembrane</keyword>
<accession>S9UUN7</accession>
<proteinExistence type="predicted"/>
<evidence type="ECO:0000256" key="1">
    <source>
        <dbReference type="SAM" id="MobiDB-lite"/>
    </source>
</evidence>
<dbReference type="Proteomes" id="UP000015354">
    <property type="component" value="Unassembled WGS sequence"/>
</dbReference>
<keyword evidence="4" id="KW-1185">Reference proteome</keyword>